<evidence type="ECO:0000256" key="5">
    <source>
        <dbReference type="ARBA" id="ARBA00022500"/>
    </source>
</evidence>
<keyword evidence="4" id="KW-1003">Cell membrane</keyword>
<keyword evidence="9 10" id="KW-0472">Membrane</keyword>
<name>A0A5C4N5E1_9RHOB</name>
<keyword evidence="12" id="KW-0282">Flagellum</keyword>
<evidence type="ECO:0000313" key="13">
    <source>
        <dbReference type="Proteomes" id="UP000305887"/>
    </source>
</evidence>
<dbReference type="GO" id="GO:0071973">
    <property type="term" value="P:bacterial-type flagellum-dependent cell motility"/>
    <property type="evidence" value="ECO:0007669"/>
    <property type="project" value="InterPro"/>
</dbReference>
<dbReference type="RefSeq" id="WP_139075684.1">
    <property type="nucleotide sequence ID" value="NZ_VDFU01000004.1"/>
</dbReference>
<reference evidence="12 13" key="1">
    <citation type="submission" date="2019-06" db="EMBL/GenBank/DDBJ databases">
        <title>YIM 131921 draft genome.</title>
        <authorList>
            <person name="Jiang L."/>
        </authorList>
    </citation>
    <scope>NUCLEOTIDE SEQUENCE [LARGE SCALE GENOMIC DNA]</scope>
    <source>
        <strain evidence="12 13">YIM 131921</strain>
    </source>
</reference>
<comment type="subcellular location">
    <subcellularLocation>
        <location evidence="10">Cell inner membrane</location>
    </subcellularLocation>
    <subcellularLocation>
        <location evidence="2">Cell membrane</location>
        <topology evidence="2">Single-pass membrane protein</topology>
    </subcellularLocation>
</comment>
<keyword evidence="13" id="KW-1185">Reference proteome</keyword>
<evidence type="ECO:0000256" key="3">
    <source>
        <dbReference type="ARBA" id="ARBA00008281"/>
    </source>
</evidence>
<dbReference type="OrthoDB" id="7864548at2"/>
<keyword evidence="10" id="KW-0997">Cell inner membrane</keyword>
<gene>
    <name evidence="12" type="ORF">FHG66_05240</name>
</gene>
<dbReference type="EMBL" id="VDFU01000004">
    <property type="protein sequence ID" value="TNC51568.1"/>
    <property type="molecule type" value="Genomic_DNA"/>
</dbReference>
<protein>
    <recommendedName>
        <fullName evidence="10">Flagellar protein FliL</fullName>
    </recommendedName>
</protein>
<dbReference type="GO" id="GO:0005886">
    <property type="term" value="C:plasma membrane"/>
    <property type="evidence" value="ECO:0007669"/>
    <property type="project" value="UniProtKB-SubCell"/>
</dbReference>
<sequence length="199" mass="21165">MKRLLIPLILLFLGLGGGVGAGLLLTPAHEESDTEEQAAAELANPCGEVVPASEAEEHATGSETDAEHGTEEAAEDGHAEETQEVMSEDGHPLHDYVKLNNQFIVPLLTDGQVDALVQLSLSVEVPAGQQETILMMEPKLRDSFLQVLFDHANTGGFDGLFTASSAMRELRNALLEAAQDAAGGVVTDILILDLVRQSK</sequence>
<keyword evidence="5 10" id="KW-0145">Chemotaxis</keyword>
<proteinExistence type="inferred from homology"/>
<evidence type="ECO:0000256" key="10">
    <source>
        <dbReference type="RuleBase" id="RU364125"/>
    </source>
</evidence>
<dbReference type="GO" id="GO:0009425">
    <property type="term" value="C:bacterial-type flagellum basal body"/>
    <property type="evidence" value="ECO:0007669"/>
    <property type="project" value="InterPro"/>
</dbReference>
<dbReference type="InterPro" id="IPR005503">
    <property type="entry name" value="FliL"/>
</dbReference>
<keyword evidence="12" id="KW-0969">Cilium</keyword>
<keyword evidence="6" id="KW-0812">Transmembrane</keyword>
<organism evidence="12 13">
    <name type="scientific">Rubellimicrobium rubrum</name>
    <dbReference type="NCBI Taxonomy" id="2585369"/>
    <lineage>
        <taxon>Bacteria</taxon>
        <taxon>Pseudomonadati</taxon>
        <taxon>Pseudomonadota</taxon>
        <taxon>Alphaproteobacteria</taxon>
        <taxon>Rhodobacterales</taxon>
        <taxon>Roseobacteraceae</taxon>
        <taxon>Rubellimicrobium</taxon>
    </lineage>
</organism>
<evidence type="ECO:0000256" key="6">
    <source>
        <dbReference type="ARBA" id="ARBA00022692"/>
    </source>
</evidence>
<dbReference type="AlphaFoldDB" id="A0A5C4N5E1"/>
<comment type="similarity">
    <text evidence="3 10">Belongs to the FliL family.</text>
</comment>
<evidence type="ECO:0000256" key="1">
    <source>
        <dbReference type="ARBA" id="ARBA00002254"/>
    </source>
</evidence>
<keyword evidence="8" id="KW-1133">Transmembrane helix</keyword>
<keyword evidence="7 10" id="KW-0283">Flagellar rotation</keyword>
<evidence type="ECO:0000313" key="12">
    <source>
        <dbReference type="EMBL" id="TNC51568.1"/>
    </source>
</evidence>
<evidence type="ECO:0000256" key="7">
    <source>
        <dbReference type="ARBA" id="ARBA00022779"/>
    </source>
</evidence>
<dbReference type="Pfam" id="PF03748">
    <property type="entry name" value="FliL"/>
    <property type="match status" value="1"/>
</dbReference>
<dbReference type="GO" id="GO:0006935">
    <property type="term" value="P:chemotaxis"/>
    <property type="evidence" value="ECO:0007669"/>
    <property type="project" value="UniProtKB-KW"/>
</dbReference>
<evidence type="ECO:0000256" key="9">
    <source>
        <dbReference type="ARBA" id="ARBA00023136"/>
    </source>
</evidence>
<evidence type="ECO:0000256" key="2">
    <source>
        <dbReference type="ARBA" id="ARBA00004162"/>
    </source>
</evidence>
<accession>A0A5C4N5E1</accession>
<evidence type="ECO:0000256" key="8">
    <source>
        <dbReference type="ARBA" id="ARBA00022989"/>
    </source>
</evidence>
<evidence type="ECO:0000256" key="11">
    <source>
        <dbReference type="SAM" id="MobiDB-lite"/>
    </source>
</evidence>
<feature type="region of interest" description="Disordered" evidence="11">
    <location>
        <begin position="52"/>
        <end position="88"/>
    </location>
</feature>
<feature type="compositionally biased region" description="Basic and acidic residues" evidence="11">
    <location>
        <begin position="55"/>
        <end position="81"/>
    </location>
</feature>
<keyword evidence="12" id="KW-0966">Cell projection</keyword>
<comment type="function">
    <text evidence="1 10">Controls the rotational direction of flagella during chemotaxis.</text>
</comment>
<dbReference type="Proteomes" id="UP000305887">
    <property type="component" value="Unassembled WGS sequence"/>
</dbReference>
<evidence type="ECO:0000256" key="4">
    <source>
        <dbReference type="ARBA" id="ARBA00022475"/>
    </source>
</evidence>
<comment type="caution">
    <text evidence="12">The sequence shown here is derived from an EMBL/GenBank/DDBJ whole genome shotgun (WGS) entry which is preliminary data.</text>
</comment>